<proteinExistence type="predicted"/>
<evidence type="ECO:0000313" key="7">
    <source>
        <dbReference type="Proteomes" id="UP001168883"/>
    </source>
</evidence>
<dbReference type="Proteomes" id="UP001168883">
    <property type="component" value="Unassembled WGS sequence"/>
</dbReference>
<dbReference type="InterPro" id="IPR002502">
    <property type="entry name" value="Amidase_domain"/>
</dbReference>
<keyword evidence="7" id="KW-1185">Reference proteome</keyword>
<organism evidence="6 7">
    <name type="scientific">Paenibacillus ehimensis</name>
    <dbReference type="NCBI Taxonomy" id="79264"/>
    <lineage>
        <taxon>Bacteria</taxon>
        <taxon>Bacillati</taxon>
        <taxon>Bacillota</taxon>
        <taxon>Bacilli</taxon>
        <taxon>Bacillales</taxon>
        <taxon>Paenibacillaceae</taxon>
        <taxon>Paenibacillus</taxon>
    </lineage>
</organism>
<sequence>MAFTMKYEIVPRYLTGPSQRRPVLALDPCRFMVAHDTGNPGATAAANVAYYERTRNDMSASAHLFVDDREIIECIPFLTGAAEKAYHVVYNVTTDNIRYGADANDAAGAVELCYGGRIDLGEAYKRYVWVLAYACYRYGLNPGTDIAGHYMLDPARRTDPREPLRLLGKTFDDFLQDVADEYASSVTPDPPDAPLSVEDANNLIRFLSASYLAIDDAEGQAEFHRLANELRKASGQPEE</sequence>
<dbReference type="InterPro" id="IPR036505">
    <property type="entry name" value="Amidase/PGRP_sf"/>
</dbReference>
<comment type="caution">
    <text evidence="6">The sequence shown here is derived from an EMBL/GenBank/DDBJ whole genome shotgun (WGS) entry which is preliminary data.</text>
</comment>
<reference evidence="6" key="1">
    <citation type="submission" date="2023-07" db="EMBL/GenBank/DDBJ databases">
        <authorList>
            <person name="Aktuganov G."/>
            <person name="Boyko T."/>
            <person name="Delegan Y."/>
            <person name="Galimzianova N."/>
            <person name="Gilvanova E."/>
            <person name="Korobov V."/>
            <person name="Kuzmina L."/>
            <person name="Melentiev A."/>
            <person name="Milman P."/>
            <person name="Ryabova A."/>
            <person name="Stupak E."/>
            <person name="Yasakov T."/>
            <person name="Zharikova N."/>
            <person name="Zhurenko E."/>
        </authorList>
    </citation>
    <scope>NUCLEOTIDE SEQUENCE</scope>
    <source>
        <strain evidence="6">IB-739</strain>
    </source>
</reference>
<comment type="catalytic activity">
    <reaction evidence="1">
        <text>Hydrolyzes the link between N-acetylmuramoyl residues and L-amino acid residues in certain cell-wall glycopeptides.</text>
        <dbReference type="EC" id="3.5.1.28"/>
    </reaction>
</comment>
<dbReference type="InterPro" id="IPR051206">
    <property type="entry name" value="NAMLAA_amidase_2"/>
</dbReference>
<name>A0ABT8VJ48_9BACL</name>
<dbReference type="EMBL" id="JAUMKJ010000051">
    <property type="protein sequence ID" value="MDO3680975.1"/>
    <property type="molecule type" value="Genomic_DNA"/>
</dbReference>
<dbReference type="Gene3D" id="3.40.80.10">
    <property type="entry name" value="Peptidoglycan recognition protein-like"/>
    <property type="match status" value="1"/>
</dbReference>
<dbReference type="Pfam" id="PF01510">
    <property type="entry name" value="Amidase_2"/>
    <property type="match status" value="1"/>
</dbReference>
<dbReference type="RefSeq" id="WP_025850335.1">
    <property type="nucleotide sequence ID" value="NZ_JARLKN010000001.1"/>
</dbReference>
<dbReference type="EC" id="3.5.1.28" evidence="2"/>
<gene>
    <name evidence="6" type="ORF">Q3C12_28595</name>
</gene>
<evidence type="ECO:0000256" key="1">
    <source>
        <dbReference type="ARBA" id="ARBA00001561"/>
    </source>
</evidence>
<dbReference type="SUPFAM" id="SSF55846">
    <property type="entry name" value="N-acetylmuramoyl-L-alanine amidase-like"/>
    <property type="match status" value="1"/>
</dbReference>
<evidence type="ECO:0000259" key="5">
    <source>
        <dbReference type="SMART" id="SM00644"/>
    </source>
</evidence>
<evidence type="ECO:0000256" key="2">
    <source>
        <dbReference type="ARBA" id="ARBA00011901"/>
    </source>
</evidence>
<keyword evidence="3" id="KW-0378">Hydrolase</keyword>
<evidence type="ECO:0000313" key="6">
    <source>
        <dbReference type="EMBL" id="MDO3680975.1"/>
    </source>
</evidence>
<feature type="domain" description="N-acetylmuramoyl-L-alanine amidase" evidence="5">
    <location>
        <begin position="18"/>
        <end position="161"/>
    </location>
</feature>
<keyword evidence="4" id="KW-0961">Cell wall biogenesis/degradation</keyword>
<dbReference type="SMART" id="SM00644">
    <property type="entry name" value="Ami_2"/>
    <property type="match status" value="1"/>
</dbReference>
<dbReference type="CDD" id="cd06583">
    <property type="entry name" value="PGRP"/>
    <property type="match status" value="1"/>
</dbReference>
<dbReference type="PANTHER" id="PTHR30417:SF1">
    <property type="entry name" value="N-ACETYLMURAMOYL-L-ALANINE AMIDASE AMID"/>
    <property type="match status" value="1"/>
</dbReference>
<accession>A0ABT8VJ48</accession>
<evidence type="ECO:0000256" key="4">
    <source>
        <dbReference type="ARBA" id="ARBA00023316"/>
    </source>
</evidence>
<dbReference type="PANTHER" id="PTHR30417">
    <property type="entry name" value="N-ACETYLMURAMOYL-L-ALANINE AMIDASE AMID"/>
    <property type="match status" value="1"/>
</dbReference>
<evidence type="ECO:0000256" key="3">
    <source>
        <dbReference type="ARBA" id="ARBA00022801"/>
    </source>
</evidence>
<protein>
    <recommendedName>
        <fullName evidence="2">N-acetylmuramoyl-L-alanine amidase</fullName>
        <ecNumber evidence="2">3.5.1.28</ecNumber>
    </recommendedName>
</protein>